<proteinExistence type="predicted"/>
<dbReference type="Proteomes" id="UP000283522">
    <property type="component" value="Unassembled WGS sequence"/>
</dbReference>
<dbReference type="AlphaFoldDB" id="A0A418PQW3"/>
<dbReference type="SUPFAM" id="SSF51206">
    <property type="entry name" value="cAMP-binding domain-like"/>
    <property type="match status" value="1"/>
</dbReference>
<sequence length="186" mass="21558">MLKESLNHVVPFEPVTLECLLGLFSEIKLKKGTVFAKKGEYSKNIAFVKSGVLRAYYSNDKGEEYNKTFFTENNFVGAYSALITKEKNLIDIDCLTDCTLLVAEYEKITMLYGQYPQVERLARILAEQFFVRKEKREIELVTLEAKERYIIFQQEHPTLEQLIPQYHIASYLGVSPTQLSRIRAKK</sequence>
<dbReference type="InterPro" id="IPR000595">
    <property type="entry name" value="cNMP-bd_dom"/>
</dbReference>
<dbReference type="EMBL" id="QXML01000005">
    <property type="protein sequence ID" value="RIW14965.1"/>
    <property type="molecule type" value="Genomic_DNA"/>
</dbReference>
<organism evidence="2 3">
    <name type="scientific">Algoriphagus lacus</name>
    <dbReference type="NCBI Taxonomy" id="2056311"/>
    <lineage>
        <taxon>Bacteria</taxon>
        <taxon>Pseudomonadati</taxon>
        <taxon>Bacteroidota</taxon>
        <taxon>Cytophagia</taxon>
        <taxon>Cytophagales</taxon>
        <taxon>Cyclobacteriaceae</taxon>
        <taxon>Algoriphagus</taxon>
    </lineage>
</organism>
<dbReference type="InterPro" id="IPR018490">
    <property type="entry name" value="cNMP-bd_dom_sf"/>
</dbReference>
<dbReference type="OrthoDB" id="667553at2"/>
<dbReference type="Pfam" id="PF00027">
    <property type="entry name" value="cNMP_binding"/>
    <property type="match status" value="1"/>
</dbReference>
<evidence type="ECO:0000313" key="3">
    <source>
        <dbReference type="Proteomes" id="UP000283522"/>
    </source>
</evidence>
<evidence type="ECO:0000313" key="2">
    <source>
        <dbReference type="EMBL" id="RIW14965.1"/>
    </source>
</evidence>
<protein>
    <submittedName>
        <fullName evidence="2">Crp/Fnr family transcriptional regulator</fullName>
    </submittedName>
</protein>
<dbReference type="Gene3D" id="2.60.120.10">
    <property type="entry name" value="Jelly Rolls"/>
    <property type="match status" value="1"/>
</dbReference>
<name>A0A418PQW3_9BACT</name>
<comment type="caution">
    <text evidence="2">The sequence shown here is derived from an EMBL/GenBank/DDBJ whole genome shotgun (WGS) entry which is preliminary data.</text>
</comment>
<evidence type="ECO:0000259" key="1">
    <source>
        <dbReference type="Pfam" id="PF00027"/>
    </source>
</evidence>
<gene>
    <name evidence="2" type="ORF">D0X99_10935</name>
</gene>
<dbReference type="RefSeq" id="WP_119477871.1">
    <property type="nucleotide sequence ID" value="NZ_QXML01000005.1"/>
</dbReference>
<dbReference type="CDD" id="cd00038">
    <property type="entry name" value="CAP_ED"/>
    <property type="match status" value="1"/>
</dbReference>
<feature type="domain" description="Cyclic nucleotide-binding" evidence="1">
    <location>
        <begin position="27"/>
        <end position="112"/>
    </location>
</feature>
<reference evidence="2 3" key="1">
    <citation type="submission" date="2018-09" db="EMBL/GenBank/DDBJ databases">
        <authorList>
            <person name="Wang X."/>
            <person name="Du Z."/>
        </authorList>
    </citation>
    <scope>NUCLEOTIDE SEQUENCE [LARGE SCALE GENOMIC DNA]</scope>
    <source>
        <strain evidence="2 3">N3</strain>
    </source>
</reference>
<dbReference type="InterPro" id="IPR014710">
    <property type="entry name" value="RmlC-like_jellyroll"/>
</dbReference>
<accession>A0A418PQW3</accession>
<keyword evidence="3" id="KW-1185">Reference proteome</keyword>